<evidence type="ECO:0000259" key="8">
    <source>
        <dbReference type="Pfam" id="PF01656"/>
    </source>
</evidence>
<accession>A0A9X3BXX8</accession>
<evidence type="ECO:0000256" key="5">
    <source>
        <dbReference type="ARBA" id="ARBA00022842"/>
    </source>
</evidence>
<evidence type="ECO:0000256" key="7">
    <source>
        <dbReference type="HAMAP-Rule" id="MF_00027"/>
    </source>
</evidence>
<proteinExistence type="inferred from homology"/>
<evidence type="ECO:0000313" key="11">
    <source>
        <dbReference type="Proteomes" id="UP001140293"/>
    </source>
</evidence>
<dbReference type="InterPro" id="IPR029062">
    <property type="entry name" value="Class_I_gatase-like"/>
</dbReference>
<dbReference type="CDD" id="cd05388">
    <property type="entry name" value="CobB_N"/>
    <property type="match status" value="1"/>
</dbReference>
<protein>
    <recommendedName>
        <fullName evidence="7">Hydrogenobyrinate a,c-diamide synthase</fullName>
        <ecNumber evidence="7">6.3.5.9</ecNumber>
    </recommendedName>
    <alternativeName>
        <fullName evidence="7">Hydrogenobyrinic acid a,c-diamide synthase</fullName>
    </alternativeName>
</protein>
<keyword evidence="11" id="KW-1185">Reference proteome</keyword>
<feature type="site" description="Increases nucleophilicity of active site Cys" evidence="7">
    <location>
        <position position="432"/>
    </location>
</feature>
<keyword evidence="5 7" id="KW-0460">Magnesium</keyword>
<dbReference type="InterPro" id="IPR011698">
    <property type="entry name" value="GATase_3"/>
</dbReference>
<evidence type="ECO:0000256" key="1">
    <source>
        <dbReference type="ARBA" id="ARBA00001946"/>
    </source>
</evidence>
<reference evidence="10" key="1">
    <citation type="submission" date="2020-07" db="EMBL/GenBank/DDBJ databases">
        <authorList>
            <person name="Pettersson B.M.F."/>
            <person name="Behra P.R.K."/>
            <person name="Ramesh M."/>
            <person name="Das S."/>
            <person name="Dasgupta S."/>
            <person name="Kirsebom L.A."/>
        </authorList>
    </citation>
    <scope>NUCLEOTIDE SEQUENCE</scope>
    <source>
        <strain evidence="10">DSM 44615</strain>
    </source>
</reference>
<sequence>MSVPALVIAAPASGSGKTTVATGLMGALRLAGRSVAPFKVGPDFIDPGYHALAADRPGRNLDPVLVGESLIGPLYRHGSDGADLAVVEGVMGLFDGRISDEPITGPARGSTAQVAALLGAPVVLVIDARGQSHSVAALLHGFVGFDPAVRIAGVILNRVGSPRHEQVLRQACEYVGLPVFGAIPRTEALAVPSRHLGLVTAGEHGAQAREAVEAMTEVVGRHLDLAGITAVATSRVDDPPWNPATAEPVGNGVTVAVAAGNAFNFRYTEHAEMLRAAGAEVVDFDPLTDPLPSRTAALVLPGGFPEQHAAELSANDILRQQIRTLAAAGAPVHAECGGLTYLVDELDGHPMCGVLSGSAEFTPRLTLGYRSALATGESVMYQVGDTVTGHEFHRTATKFTGDYGPAWRFSGDRACAPQDGALDRNVHASYLHTHPASVPAAVTRFVAAAARL</sequence>
<dbReference type="InterPro" id="IPR002586">
    <property type="entry name" value="CobQ/CobB/MinD/ParA_Nub-bd_dom"/>
</dbReference>
<feature type="active site" description="Nucleophile" evidence="7">
    <location>
        <position position="336"/>
    </location>
</feature>
<dbReference type="NCBIfam" id="TIGR00379">
    <property type="entry name" value="cobB"/>
    <property type="match status" value="1"/>
</dbReference>
<dbReference type="InterPro" id="IPR004484">
    <property type="entry name" value="CbiA/CobB_synth"/>
</dbReference>
<dbReference type="PROSITE" id="PS51274">
    <property type="entry name" value="GATASE_COBBQ"/>
    <property type="match status" value="1"/>
</dbReference>
<comment type="caution">
    <text evidence="10">The sequence shown here is derived from an EMBL/GenBank/DDBJ whole genome shotgun (WGS) entry which is preliminary data.</text>
</comment>
<comment type="miscellaneous">
    <text evidence="7">The a and c carboxylates of hydrogenobyrinate are activated for nucleophilic attack via formation of a phosphorylated intermediate by ATP. CobB catalyzes first the amidation of the c-carboxylate, and then that of the a-carboxylate.</text>
</comment>
<dbReference type="InterPro" id="IPR027417">
    <property type="entry name" value="P-loop_NTPase"/>
</dbReference>
<dbReference type="GO" id="GO:0042242">
    <property type="term" value="F:cobyrinic acid a,c-diamide synthase activity"/>
    <property type="evidence" value="ECO:0007669"/>
    <property type="project" value="InterPro"/>
</dbReference>
<comment type="similarity">
    <text evidence="7">Belongs to the CobB/CbiA family.</text>
</comment>
<keyword evidence="6 7" id="KW-0315">Glutamine amidotransferase</keyword>
<comment type="function">
    <text evidence="7">Catalyzes the ATP-dependent amidation of the two carboxylate groups at positions a and c of hydrogenobyrinate, using either L-glutamine or ammonia as the nitrogen source.</text>
</comment>
<keyword evidence="2 7" id="KW-0436">Ligase</keyword>
<name>A0A9X3BXX8_9MYCO</name>
<comment type="cofactor">
    <cofactor evidence="1 7">
        <name>Mg(2+)</name>
        <dbReference type="ChEBI" id="CHEBI:18420"/>
    </cofactor>
</comment>
<gene>
    <name evidence="7" type="primary">cobB</name>
    <name evidence="10" type="ORF">H7I41_23790</name>
</gene>
<organism evidence="10 11">
    <name type="scientific">[Mycobacterium] manitobense</name>
    <dbReference type="NCBI Taxonomy" id="190147"/>
    <lineage>
        <taxon>Bacteria</taxon>
        <taxon>Bacillati</taxon>
        <taxon>Actinomycetota</taxon>
        <taxon>Actinomycetes</taxon>
        <taxon>Mycobacteriales</taxon>
        <taxon>Mycobacteriaceae</taxon>
        <taxon>Mycolicibacterium</taxon>
    </lineage>
</organism>
<dbReference type="SUPFAM" id="SSF52540">
    <property type="entry name" value="P-loop containing nucleoside triphosphate hydrolases"/>
    <property type="match status" value="1"/>
</dbReference>
<evidence type="ECO:0000313" key="10">
    <source>
        <dbReference type="EMBL" id="MCV7172951.1"/>
    </source>
</evidence>
<feature type="domain" description="CobQ/CobB/MinD/ParA nucleotide binding" evidence="8">
    <location>
        <begin position="6"/>
        <end position="196"/>
    </location>
</feature>
<keyword evidence="7" id="KW-0169">Cobalamin biosynthesis</keyword>
<comment type="catalytic activity">
    <reaction evidence="7">
        <text>hydrogenobyrinate + 2 L-glutamine + 2 ATP + 2 H2O = hydrogenobyrinate a,c-diamide + 2 L-glutamate + 2 ADP + 2 phosphate + 2 H(+)</text>
        <dbReference type="Rhea" id="RHEA:12544"/>
        <dbReference type="ChEBI" id="CHEBI:15377"/>
        <dbReference type="ChEBI" id="CHEBI:15378"/>
        <dbReference type="ChEBI" id="CHEBI:29985"/>
        <dbReference type="ChEBI" id="CHEBI:30616"/>
        <dbReference type="ChEBI" id="CHEBI:43474"/>
        <dbReference type="ChEBI" id="CHEBI:58359"/>
        <dbReference type="ChEBI" id="CHEBI:77873"/>
        <dbReference type="ChEBI" id="CHEBI:77874"/>
        <dbReference type="ChEBI" id="CHEBI:456216"/>
        <dbReference type="EC" id="6.3.5.9"/>
    </reaction>
</comment>
<dbReference type="GO" id="GO:0005524">
    <property type="term" value="F:ATP binding"/>
    <property type="evidence" value="ECO:0007669"/>
    <property type="project" value="UniProtKB-UniRule"/>
</dbReference>
<dbReference type="EC" id="6.3.5.9" evidence="7"/>
<dbReference type="AlphaFoldDB" id="A0A9X3BXX8"/>
<dbReference type="GO" id="GO:0043802">
    <property type="term" value="F:hydrogenobyrinic acid a,c-diamide synthase (glutamine-hydrolysing) activity"/>
    <property type="evidence" value="ECO:0007669"/>
    <property type="project" value="UniProtKB-UniRule"/>
</dbReference>
<reference evidence="10" key="2">
    <citation type="journal article" date="2022" name="BMC Genomics">
        <title>Comparative genome analysis of mycobacteria focusing on tRNA and non-coding RNA.</title>
        <authorList>
            <person name="Behra P.R.K."/>
            <person name="Pettersson B.M.F."/>
            <person name="Ramesh M."/>
            <person name="Das S."/>
            <person name="Dasgupta S."/>
            <person name="Kirsebom L.A."/>
        </authorList>
    </citation>
    <scope>NUCLEOTIDE SEQUENCE</scope>
    <source>
        <strain evidence="10">DSM 44615</strain>
    </source>
</reference>
<dbReference type="PANTHER" id="PTHR43873">
    <property type="entry name" value="COBYRINATE A,C-DIAMIDE SYNTHASE"/>
    <property type="match status" value="1"/>
</dbReference>
<comment type="pathway">
    <text evidence="7">Cofactor biosynthesis; adenosylcobalamin biosynthesis; cob(II)yrinate a,c-diamide from precorrin-2 (aerobic route): step 9/10.</text>
</comment>
<dbReference type="PANTHER" id="PTHR43873:SF1">
    <property type="entry name" value="COBYRINATE A,C-DIAMIDE SYNTHASE"/>
    <property type="match status" value="1"/>
</dbReference>
<comment type="domain">
    <text evidence="7">Comprises of two domains. The C-terminal domain contains the binding site for glutamine and catalyzes the hydrolysis of this substrate to glutamate and ammonia. The N-terminal domain is anticipated to bind ATP and hydrogenobyrinate and catalyzes the ultimate synthesis of the diamide product. The ammonia produced via the glutaminase domain is probably translocated to the adjacent domain via a molecular tunnel, where it reacts with an activated intermediate.</text>
</comment>
<keyword evidence="3 7" id="KW-0547">Nucleotide-binding</keyword>
<dbReference type="GO" id="GO:0009236">
    <property type="term" value="P:cobalamin biosynthetic process"/>
    <property type="evidence" value="ECO:0007669"/>
    <property type="project" value="UniProtKB-UniRule"/>
</dbReference>
<evidence type="ECO:0000259" key="9">
    <source>
        <dbReference type="Pfam" id="PF07685"/>
    </source>
</evidence>
<dbReference type="CDD" id="cd03130">
    <property type="entry name" value="GATase1_CobB"/>
    <property type="match status" value="1"/>
</dbReference>
<dbReference type="Proteomes" id="UP001140293">
    <property type="component" value="Unassembled WGS sequence"/>
</dbReference>
<dbReference type="Pfam" id="PF01656">
    <property type="entry name" value="CbiA"/>
    <property type="match status" value="1"/>
</dbReference>
<dbReference type="Gene3D" id="3.40.50.880">
    <property type="match status" value="1"/>
</dbReference>
<evidence type="ECO:0000256" key="3">
    <source>
        <dbReference type="ARBA" id="ARBA00022741"/>
    </source>
</evidence>
<dbReference type="NCBIfam" id="NF002204">
    <property type="entry name" value="PRK01077.1"/>
    <property type="match status" value="1"/>
</dbReference>
<evidence type="ECO:0000256" key="6">
    <source>
        <dbReference type="ARBA" id="ARBA00022962"/>
    </source>
</evidence>
<dbReference type="EMBL" id="JACKSJ010000219">
    <property type="protein sequence ID" value="MCV7172951.1"/>
    <property type="molecule type" value="Genomic_DNA"/>
</dbReference>
<evidence type="ECO:0000256" key="4">
    <source>
        <dbReference type="ARBA" id="ARBA00022840"/>
    </source>
</evidence>
<dbReference type="Gene3D" id="3.40.50.300">
    <property type="entry name" value="P-loop containing nucleotide triphosphate hydrolases"/>
    <property type="match status" value="1"/>
</dbReference>
<dbReference type="SUPFAM" id="SSF52317">
    <property type="entry name" value="Class I glutamine amidotransferase-like"/>
    <property type="match status" value="1"/>
</dbReference>
<evidence type="ECO:0000256" key="2">
    <source>
        <dbReference type="ARBA" id="ARBA00022598"/>
    </source>
</evidence>
<keyword evidence="4 7" id="KW-0067">ATP-binding</keyword>
<feature type="domain" description="CobB/CobQ-like glutamine amidotransferase" evidence="9">
    <location>
        <begin position="254"/>
        <end position="434"/>
    </location>
</feature>
<dbReference type="Pfam" id="PF07685">
    <property type="entry name" value="GATase_3"/>
    <property type="match status" value="1"/>
</dbReference>
<dbReference type="HAMAP" id="MF_00027">
    <property type="entry name" value="CobB_CbiA"/>
    <property type="match status" value="1"/>
</dbReference>